<comment type="cofactor">
    <cofactor evidence="7">
        <name>Mg(2+)</name>
        <dbReference type="ChEBI" id="CHEBI:18420"/>
    </cofactor>
</comment>
<evidence type="ECO:0000313" key="9">
    <source>
        <dbReference type="Proteomes" id="UP001165085"/>
    </source>
</evidence>
<keyword evidence="7" id="KW-0479">Metal-binding</keyword>
<dbReference type="GO" id="GO:0005524">
    <property type="term" value="F:ATP binding"/>
    <property type="evidence" value="ECO:0007669"/>
    <property type="project" value="UniProtKB-KW"/>
</dbReference>
<dbReference type="InterPro" id="IPR037171">
    <property type="entry name" value="NagB/RpiA_transferase-like"/>
</dbReference>
<dbReference type="EMBL" id="BRXY01000583">
    <property type="protein sequence ID" value="GMI01759.1"/>
    <property type="molecule type" value="Genomic_DNA"/>
</dbReference>
<comment type="caution">
    <text evidence="8">The sequence shown here is derived from an EMBL/GenBank/DDBJ whole genome shotgun (WGS) entry which is preliminary data.</text>
</comment>
<dbReference type="PANTHER" id="PTHR23407:SF1">
    <property type="entry name" value="5-FORMYLTETRAHYDROFOLATE CYCLO-LIGASE"/>
    <property type="match status" value="1"/>
</dbReference>
<comment type="similarity">
    <text evidence="1 7">Belongs to the 5-formyltetrahydrofolate cyclo-ligase family.</text>
</comment>
<dbReference type="OrthoDB" id="2015992at2759"/>
<evidence type="ECO:0000256" key="1">
    <source>
        <dbReference type="ARBA" id="ARBA00010638"/>
    </source>
</evidence>
<evidence type="ECO:0000313" key="8">
    <source>
        <dbReference type="EMBL" id="GMI01759.1"/>
    </source>
</evidence>
<evidence type="ECO:0000256" key="5">
    <source>
        <dbReference type="ARBA" id="ARBA00038966"/>
    </source>
</evidence>
<feature type="binding site" evidence="6">
    <location>
        <position position="53"/>
    </location>
    <ligand>
        <name>substrate</name>
    </ligand>
</feature>
<proteinExistence type="inferred from homology"/>
<dbReference type="SUPFAM" id="SSF100950">
    <property type="entry name" value="NagB/RpiA/CoA transferase-like"/>
    <property type="match status" value="1"/>
</dbReference>
<gene>
    <name evidence="8" type="ORF">TrST_g10407</name>
</gene>
<dbReference type="InterPro" id="IPR002698">
    <property type="entry name" value="FTHF_cligase"/>
</dbReference>
<evidence type="ECO:0000256" key="7">
    <source>
        <dbReference type="RuleBase" id="RU361279"/>
    </source>
</evidence>
<keyword evidence="9" id="KW-1185">Reference proteome</keyword>
<feature type="binding site" evidence="6">
    <location>
        <position position="59"/>
    </location>
    <ligand>
        <name>substrate</name>
    </ligand>
</feature>
<feature type="binding site" evidence="6">
    <location>
        <begin position="154"/>
        <end position="162"/>
    </location>
    <ligand>
        <name>ATP</name>
        <dbReference type="ChEBI" id="CHEBI:30616"/>
    </ligand>
</feature>
<dbReference type="GO" id="GO:0035999">
    <property type="term" value="P:tetrahydrofolate interconversion"/>
    <property type="evidence" value="ECO:0007669"/>
    <property type="project" value="TreeGrafter"/>
</dbReference>
<name>A0A9W7F5N9_9STRA</name>
<evidence type="ECO:0000256" key="6">
    <source>
        <dbReference type="PIRSR" id="PIRSR006806-1"/>
    </source>
</evidence>
<dbReference type="PANTHER" id="PTHR23407">
    <property type="entry name" value="ATPASE INHIBITOR/5-FORMYLTETRAHYDROFOLATE CYCLO-LIGASE"/>
    <property type="match status" value="1"/>
</dbReference>
<protein>
    <recommendedName>
        <fullName evidence="5 7">5-formyltetrahydrofolate cyclo-ligase</fullName>
        <ecNumber evidence="5 7">6.3.3.2</ecNumber>
    </recommendedName>
</protein>
<dbReference type="NCBIfam" id="TIGR02727">
    <property type="entry name" value="MTHFS_bact"/>
    <property type="match status" value="1"/>
</dbReference>
<evidence type="ECO:0000256" key="2">
    <source>
        <dbReference type="ARBA" id="ARBA00022741"/>
    </source>
</evidence>
<dbReference type="InterPro" id="IPR024185">
    <property type="entry name" value="FTHF_cligase-like_sf"/>
</dbReference>
<evidence type="ECO:0000256" key="3">
    <source>
        <dbReference type="ARBA" id="ARBA00022840"/>
    </source>
</evidence>
<dbReference type="GO" id="GO:0046872">
    <property type="term" value="F:metal ion binding"/>
    <property type="evidence" value="ECO:0007669"/>
    <property type="project" value="UniProtKB-KW"/>
</dbReference>
<dbReference type="GO" id="GO:0005739">
    <property type="term" value="C:mitochondrion"/>
    <property type="evidence" value="ECO:0007669"/>
    <property type="project" value="TreeGrafter"/>
</dbReference>
<keyword evidence="3 6" id="KW-0067">ATP-binding</keyword>
<dbReference type="Pfam" id="PF01812">
    <property type="entry name" value="5-FTHF_cyc-lig"/>
    <property type="match status" value="1"/>
</dbReference>
<dbReference type="AlphaFoldDB" id="A0A9W7F5N9"/>
<dbReference type="GO" id="GO:0009396">
    <property type="term" value="P:folic acid-containing compound biosynthetic process"/>
    <property type="evidence" value="ECO:0007669"/>
    <property type="project" value="TreeGrafter"/>
</dbReference>
<reference evidence="9" key="1">
    <citation type="journal article" date="2023" name="Commun. Biol.">
        <title>Genome analysis of Parmales, the sister group of diatoms, reveals the evolutionary specialization of diatoms from phago-mixotrophs to photoautotrophs.</title>
        <authorList>
            <person name="Ban H."/>
            <person name="Sato S."/>
            <person name="Yoshikawa S."/>
            <person name="Yamada K."/>
            <person name="Nakamura Y."/>
            <person name="Ichinomiya M."/>
            <person name="Sato N."/>
            <person name="Blanc-Mathieu R."/>
            <person name="Endo H."/>
            <person name="Kuwata A."/>
            <person name="Ogata H."/>
        </authorList>
    </citation>
    <scope>NUCLEOTIDE SEQUENCE [LARGE SCALE GENOMIC DNA]</scope>
    <source>
        <strain evidence="9">NIES 3701</strain>
    </source>
</reference>
<dbReference type="PIRSF" id="PIRSF006806">
    <property type="entry name" value="FTHF_cligase"/>
    <property type="match status" value="1"/>
</dbReference>
<dbReference type="EC" id="6.3.3.2" evidence="5 7"/>
<feature type="binding site" evidence="6">
    <location>
        <begin position="7"/>
        <end position="11"/>
    </location>
    <ligand>
        <name>ATP</name>
        <dbReference type="ChEBI" id="CHEBI:30616"/>
    </ligand>
</feature>
<dbReference type="GO" id="GO:0030272">
    <property type="term" value="F:5-formyltetrahydrofolate cyclo-ligase activity"/>
    <property type="evidence" value="ECO:0007669"/>
    <property type="project" value="UniProtKB-EC"/>
</dbReference>
<dbReference type="Gene3D" id="3.40.50.10420">
    <property type="entry name" value="NagB/RpiA/CoA transferase-like"/>
    <property type="match status" value="1"/>
</dbReference>
<evidence type="ECO:0000256" key="4">
    <source>
        <dbReference type="ARBA" id="ARBA00036539"/>
    </source>
</evidence>
<organism evidence="8 9">
    <name type="scientific">Triparma strigata</name>
    <dbReference type="NCBI Taxonomy" id="1606541"/>
    <lineage>
        <taxon>Eukaryota</taxon>
        <taxon>Sar</taxon>
        <taxon>Stramenopiles</taxon>
        <taxon>Ochrophyta</taxon>
        <taxon>Bolidophyceae</taxon>
        <taxon>Parmales</taxon>
        <taxon>Triparmaceae</taxon>
        <taxon>Triparma</taxon>
    </lineage>
</organism>
<keyword evidence="2 6" id="KW-0547">Nucleotide-binding</keyword>
<dbReference type="Proteomes" id="UP001165085">
    <property type="component" value="Unassembled WGS sequence"/>
</dbReference>
<keyword evidence="7" id="KW-0460">Magnesium</keyword>
<sequence>MALREAKKLLRTKVRASLRALDAEVIAEQSKAVARALWGSELYRSCTSIGIFLSMPQGEIQTASIIRQALADQKRVYVPRVGLDFEKFDMEMLRIDHLLSSADEIETMWPRNKWKIPEPPVLEGEEQLAYADGAASAIDLLIMPGVAFDRLGNRLGQGKGYYDRYLEKHSATPPTLVGIGLTPQFLNDDETIPVTEQDVTLNAVISPSSGYTMI</sequence>
<accession>A0A9W7F5N9</accession>
<comment type="catalytic activity">
    <reaction evidence="4 7">
        <text>(6S)-5-formyl-5,6,7,8-tetrahydrofolate + ATP = (6R)-5,10-methenyltetrahydrofolate + ADP + phosphate</text>
        <dbReference type="Rhea" id="RHEA:10488"/>
        <dbReference type="ChEBI" id="CHEBI:30616"/>
        <dbReference type="ChEBI" id="CHEBI:43474"/>
        <dbReference type="ChEBI" id="CHEBI:57455"/>
        <dbReference type="ChEBI" id="CHEBI:57457"/>
        <dbReference type="ChEBI" id="CHEBI:456216"/>
        <dbReference type="EC" id="6.3.3.2"/>
    </reaction>
</comment>